<dbReference type="EMBL" id="CP061800">
    <property type="protein sequence ID" value="QTA89044.1"/>
    <property type="molecule type" value="Genomic_DNA"/>
</dbReference>
<accession>A0A975BNN6</accession>
<dbReference type="KEGG" id="dmm:dnm_050910"/>
<proteinExistence type="predicted"/>
<organism evidence="1 2">
    <name type="scientific">Desulfonema magnum</name>
    <dbReference type="NCBI Taxonomy" id="45655"/>
    <lineage>
        <taxon>Bacteria</taxon>
        <taxon>Pseudomonadati</taxon>
        <taxon>Thermodesulfobacteriota</taxon>
        <taxon>Desulfobacteria</taxon>
        <taxon>Desulfobacterales</taxon>
        <taxon>Desulfococcaceae</taxon>
        <taxon>Desulfonema</taxon>
    </lineage>
</organism>
<gene>
    <name evidence="1" type="ORF">dnm_050910</name>
</gene>
<name>A0A975BNN6_9BACT</name>
<dbReference type="Proteomes" id="UP000663722">
    <property type="component" value="Chromosome"/>
</dbReference>
<protein>
    <submittedName>
        <fullName evidence="1">Uncharacterized protein</fullName>
    </submittedName>
</protein>
<evidence type="ECO:0000313" key="1">
    <source>
        <dbReference type="EMBL" id="QTA89044.1"/>
    </source>
</evidence>
<keyword evidence="2" id="KW-1185">Reference proteome</keyword>
<reference evidence="1" key="1">
    <citation type="journal article" date="2021" name="Microb. Physiol.">
        <title>Proteogenomic Insights into the Physiology of Marine, Sulfate-Reducing, Filamentous Desulfonema limicola and Desulfonema magnum.</title>
        <authorList>
            <person name="Schnaars V."/>
            <person name="Wohlbrand L."/>
            <person name="Scheve S."/>
            <person name="Hinrichs C."/>
            <person name="Reinhardt R."/>
            <person name="Rabus R."/>
        </authorList>
    </citation>
    <scope>NUCLEOTIDE SEQUENCE</scope>
    <source>
        <strain evidence="1">4be13</strain>
    </source>
</reference>
<sequence>MLQPGVKPLPKYQMNLILEKISSSYYDFNLCFSNFASERLIYGKPLGGSAELVKFFLSVQINYEHFMPGRGLCNDPIQLLTISRSEGVKCLEKLPA</sequence>
<dbReference type="AlphaFoldDB" id="A0A975BNN6"/>
<evidence type="ECO:0000313" key="2">
    <source>
        <dbReference type="Proteomes" id="UP000663722"/>
    </source>
</evidence>